<feature type="transmembrane region" description="Helical" evidence="1">
    <location>
        <begin position="7"/>
        <end position="26"/>
    </location>
</feature>
<feature type="transmembrane region" description="Helical" evidence="1">
    <location>
        <begin position="125"/>
        <end position="146"/>
    </location>
</feature>
<protein>
    <recommendedName>
        <fullName evidence="4">Integral membrane protein</fullName>
    </recommendedName>
</protein>
<sequence>MKANAPIFYILSQIGVFCIVYTLLLATHTSSIAVDFCAPDYASRTAVFAAKVAIFSALIHAPGLVVAHRFADTPWGLAALPMLCALGFVAIYYGNDVFLRAASGGSCTEEIIPRSIFRPEWHHSFLQLCTRILAYGWGIASLLVLYKTSRMPIDIYED</sequence>
<organism evidence="2 3">
    <name type="scientific">Shimia sagamensis</name>
    <dbReference type="NCBI Taxonomy" id="1566352"/>
    <lineage>
        <taxon>Bacteria</taxon>
        <taxon>Pseudomonadati</taxon>
        <taxon>Pseudomonadota</taxon>
        <taxon>Alphaproteobacteria</taxon>
        <taxon>Rhodobacterales</taxon>
        <taxon>Roseobacteraceae</taxon>
    </lineage>
</organism>
<evidence type="ECO:0000313" key="3">
    <source>
        <dbReference type="Proteomes" id="UP001157961"/>
    </source>
</evidence>
<keyword evidence="3" id="KW-1185">Reference proteome</keyword>
<accession>A0ABY1NIY1</accession>
<reference evidence="2 3" key="1">
    <citation type="submission" date="2017-05" db="EMBL/GenBank/DDBJ databases">
        <authorList>
            <person name="Varghese N."/>
            <person name="Submissions S."/>
        </authorList>
    </citation>
    <scope>NUCLEOTIDE SEQUENCE [LARGE SCALE GENOMIC DNA]</scope>
    <source>
        <strain evidence="2 3">DSM 29734</strain>
    </source>
</reference>
<name>A0ABY1NIY1_9RHOB</name>
<feature type="transmembrane region" description="Helical" evidence="1">
    <location>
        <begin position="46"/>
        <end position="67"/>
    </location>
</feature>
<evidence type="ECO:0000313" key="2">
    <source>
        <dbReference type="EMBL" id="SMP10875.1"/>
    </source>
</evidence>
<comment type="caution">
    <text evidence="2">The sequence shown here is derived from an EMBL/GenBank/DDBJ whole genome shotgun (WGS) entry which is preliminary data.</text>
</comment>
<keyword evidence="1" id="KW-1133">Transmembrane helix</keyword>
<proteinExistence type="predicted"/>
<evidence type="ECO:0000256" key="1">
    <source>
        <dbReference type="SAM" id="Phobius"/>
    </source>
</evidence>
<keyword evidence="1" id="KW-0812">Transmembrane</keyword>
<feature type="transmembrane region" description="Helical" evidence="1">
    <location>
        <begin position="74"/>
        <end position="93"/>
    </location>
</feature>
<keyword evidence="1" id="KW-0472">Membrane</keyword>
<evidence type="ECO:0008006" key="4">
    <source>
        <dbReference type="Google" id="ProtNLM"/>
    </source>
</evidence>
<gene>
    <name evidence="2" type="ORF">SAMN06265373_102193</name>
</gene>
<dbReference type="RefSeq" id="WP_283424951.1">
    <property type="nucleotide sequence ID" value="NZ_FXTY01000002.1"/>
</dbReference>
<dbReference type="Proteomes" id="UP001157961">
    <property type="component" value="Unassembled WGS sequence"/>
</dbReference>
<dbReference type="EMBL" id="FXTY01000002">
    <property type="protein sequence ID" value="SMP10875.1"/>
    <property type="molecule type" value="Genomic_DNA"/>
</dbReference>